<keyword evidence="1" id="KW-0614">Plasmid</keyword>
<name>A0A1Z4JQX9_LEPBY</name>
<dbReference type="AlphaFoldDB" id="A0A1Z4JQX9"/>
<dbReference type="EMBL" id="AP018204">
    <property type="protein sequence ID" value="BAY59171.1"/>
    <property type="molecule type" value="Genomic_DNA"/>
</dbReference>
<sequence>MPRKAPAKCYKCAALHIDQVHQLHGSPKTDPENFLRDPNIPSDGCYNLKLCPPKRSRLRNTEINSQKQAIEQQEQQFERLNIESPYLDLVYAVLIVYREAGYDSPVHAIAGSVWKGNEQIVEITPVHCEAMTPSIMEAYTANMLSVLYKEYGIRKFAAQVRRDPQCCPIRPCYLEAVR</sequence>
<organism evidence="1 2">
    <name type="scientific">Leptolyngbya boryana NIES-2135</name>
    <dbReference type="NCBI Taxonomy" id="1973484"/>
    <lineage>
        <taxon>Bacteria</taxon>
        <taxon>Bacillati</taxon>
        <taxon>Cyanobacteriota</taxon>
        <taxon>Cyanophyceae</taxon>
        <taxon>Leptolyngbyales</taxon>
        <taxon>Leptolyngbyaceae</taxon>
        <taxon>Leptolyngbya group</taxon>
        <taxon>Leptolyngbya</taxon>
    </lineage>
</organism>
<evidence type="ECO:0000313" key="2">
    <source>
        <dbReference type="Proteomes" id="UP000217895"/>
    </source>
</evidence>
<protein>
    <submittedName>
        <fullName evidence="1">Uncharacterized protein</fullName>
    </submittedName>
</protein>
<proteinExistence type="predicted"/>
<dbReference type="Proteomes" id="UP000217895">
    <property type="component" value="Plasmid Plasmid1 dna"/>
</dbReference>
<geneLocation type="plasmid" evidence="1">
    <name>plasmid1</name>
</geneLocation>
<keyword evidence="2" id="KW-1185">Reference proteome</keyword>
<accession>A0A1Z4JQX9</accession>
<gene>
    <name evidence="1" type="ORF">NIES2135_60480</name>
</gene>
<reference evidence="1 2" key="1">
    <citation type="submission" date="2017-06" db="EMBL/GenBank/DDBJ databases">
        <title>Genome sequencing of cyanobaciteial culture collection at National Institute for Environmental Studies (NIES).</title>
        <authorList>
            <person name="Hirose Y."/>
            <person name="Shimura Y."/>
            <person name="Fujisawa T."/>
            <person name="Nakamura Y."/>
            <person name="Kawachi M."/>
        </authorList>
    </citation>
    <scope>NUCLEOTIDE SEQUENCE [LARGE SCALE GENOMIC DNA]</scope>
    <source>
        <strain evidence="1 2">NIES-2135</strain>
        <plasmid evidence="2">Plasmid Plasmid1 dna</plasmid>
    </source>
</reference>
<evidence type="ECO:0000313" key="1">
    <source>
        <dbReference type="EMBL" id="BAY59171.1"/>
    </source>
</evidence>